<dbReference type="InterPro" id="IPR014026">
    <property type="entry name" value="UDP-Glc/GDP-Man_DH_dimer"/>
</dbReference>
<dbReference type="Proteomes" id="UP001430755">
    <property type="component" value="Unassembled WGS sequence"/>
</dbReference>
<keyword evidence="2" id="KW-0520">NAD</keyword>
<dbReference type="EMBL" id="JAJMLW010000004">
    <property type="protein sequence ID" value="MCI2242828.1"/>
    <property type="molecule type" value="Genomic_DNA"/>
</dbReference>
<dbReference type="InterPro" id="IPR028359">
    <property type="entry name" value="UDP_ManNAc/GlcNAc_DH"/>
</dbReference>
<comment type="caution">
    <text evidence="5">The sequence shown here is derived from an EMBL/GenBank/DDBJ whole genome shotgun (WGS) entry which is preliminary data.</text>
</comment>
<keyword evidence="1" id="KW-0560">Oxidoreductase</keyword>
<dbReference type="InterPro" id="IPR036220">
    <property type="entry name" value="UDP-Glc/GDP-Man_DH_C_sf"/>
</dbReference>
<dbReference type="PIRSF" id="PIRSF000124">
    <property type="entry name" value="UDPglc_GDPman_dh"/>
    <property type="match status" value="1"/>
</dbReference>
<reference evidence="5" key="1">
    <citation type="submission" date="2021-11" db="EMBL/GenBank/DDBJ databases">
        <title>A Novel Adlercreutzia Species, isolated from a Allomyrina dichotoma larva feces.</title>
        <authorList>
            <person name="Suh M.K."/>
        </authorList>
    </citation>
    <scope>NUCLEOTIDE SEQUENCE</scope>
    <source>
        <strain evidence="5">JBNU-10</strain>
    </source>
</reference>
<dbReference type="SUPFAM" id="SSF51735">
    <property type="entry name" value="NAD(P)-binding Rossmann-fold domains"/>
    <property type="match status" value="1"/>
</dbReference>
<evidence type="ECO:0000256" key="2">
    <source>
        <dbReference type="ARBA" id="ARBA00023027"/>
    </source>
</evidence>
<accession>A0ABS9WIX5</accession>
<dbReference type="SUPFAM" id="SSF48179">
    <property type="entry name" value="6-phosphogluconate dehydrogenase C-terminal domain-like"/>
    <property type="match status" value="1"/>
</dbReference>
<comment type="similarity">
    <text evidence="3">Belongs to the UDP-glucose/GDP-mannose dehydrogenase family.</text>
</comment>
<evidence type="ECO:0000313" key="5">
    <source>
        <dbReference type="EMBL" id="MCI2242828.1"/>
    </source>
</evidence>
<evidence type="ECO:0000256" key="3">
    <source>
        <dbReference type="PIRNR" id="PIRNR000124"/>
    </source>
</evidence>
<name>A0ABS9WIX5_9ACTN</name>
<evidence type="ECO:0000313" key="6">
    <source>
        <dbReference type="Proteomes" id="UP001430755"/>
    </source>
</evidence>
<proteinExistence type="inferred from homology"/>
<dbReference type="InterPro" id="IPR001732">
    <property type="entry name" value="UDP-Glc/GDP-Man_DH_N"/>
</dbReference>
<sequence>MQIARAGFVTVGIDVDQGKAEQLAAGKSHIEDVSGDDLLQLARQGLLRFAGDFSPVADCDFVALCVPTPLDGLRKPDLSCVASAARSVAPFLREGAMVSLESTVYPGATEELVAPLIERGSGLACGTQFLLGCSPERIDPGNAAFGVANTPKVVGAIGQEALDCISAVYDAVLDGGVVRVSGPAVAETEKLLENVYRSVNIGLVNEMAMLCERLGIDVWEVIEAAKTKPYGFAPFYPGPGVGGHCIAVDPAYLAWRARECGFSASLIEESCRVNDRMPSYCADRAVRLLQGRGVPPAGAQVLVLGVAYKPDIGDCRESPALRVIECLEGRGVSVSYFDSHVASCVCGGVEKRSLPALSADALEDADLVMVTCGHGGIDYDFVRAHAKAVFDTQNALRDVACRDNVIAL</sequence>
<protein>
    <submittedName>
        <fullName evidence="5">Nucleotide sugar dehydrogenase</fullName>
    </submittedName>
</protein>
<dbReference type="PANTHER" id="PTHR43491:SF1">
    <property type="entry name" value="UDP-N-ACETYL-D-MANNOSAMINE DEHYDROGENASE"/>
    <property type="match status" value="1"/>
</dbReference>
<evidence type="ECO:0000256" key="1">
    <source>
        <dbReference type="ARBA" id="ARBA00023002"/>
    </source>
</evidence>
<dbReference type="Pfam" id="PF03721">
    <property type="entry name" value="UDPG_MGDP_dh_N"/>
    <property type="match status" value="1"/>
</dbReference>
<dbReference type="Pfam" id="PF03720">
    <property type="entry name" value="UDPG_MGDP_dh_C"/>
    <property type="match status" value="1"/>
</dbReference>
<feature type="domain" description="UDP-glucose/GDP-mannose dehydrogenase C-terminal" evidence="4">
    <location>
        <begin position="302"/>
        <end position="398"/>
    </location>
</feature>
<dbReference type="SMART" id="SM00984">
    <property type="entry name" value="UDPG_MGDP_dh_C"/>
    <property type="match status" value="1"/>
</dbReference>
<dbReference type="SUPFAM" id="SSF52413">
    <property type="entry name" value="UDP-glucose/GDP-mannose dehydrogenase C-terminal domain"/>
    <property type="match status" value="1"/>
</dbReference>
<dbReference type="PANTHER" id="PTHR43491">
    <property type="entry name" value="UDP-N-ACETYL-D-MANNOSAMINE DEHYDROGENASE"/>
    <property type="match status" value="1"/>
</dbReference>
<gene>
    <name evidence="5" type="ORF">LPT13_10775</name>
</gene>
<dbReference type="Gene3D" id="3.40.50.720">
    <property type="entry name" value="NAD(P)-binding Rossmann-like Domain"/>
    <property type="match status" value="2"/>
</dbReference>
<dbReference type="InterPro" id="IPR008927">
    <property type="entry name" value="6-PGluconate_DH-like_C_sf"/>
</dbReference>
<keyword evidence="6" id="KW-1185">Reference proteome</keyword>
<evidence type="ECO:0000259" key="4">
    <source>
        <dbReference type="SMART" id="SM00984"/>
    </source>
</evidence>
<dbReference type="InterPro" id="IPR036291">
    <property type="entry name" value="NAD(P)-bd_dom_sf"/>
</dbReference>
<dbReference type="PIRSF" id="PIRSF500136">
    <property type="entry name" value="UDP_ManNAc_DH"/>
    <property type="match status" value="1"/>
</dbReference>
<organism evidence="5 6">
    <name type="scientific">Adlercreutzia faecimuris</name>
    <dbReference type="NCBI Taxonomy" id="2897341"/>
    <lineage>
        <taxon>Bacteria</taxon>
        <taxon>Bacillati</taxon>
        <taxon>Actinomycetota</taxon>
        <taxon>Coriobacteriia</taxon>
        <taxon>Eggerthellales</taxon>
        <taxon>Eggerthellaceae</taxon>
        <taxon>Adlercreutzia</taxon>
    </lineage>
</organism>
<dbReference type="InterPro" id="IPR014027">
    <property type="entry name" value="UDP-Glc/GDP-Man_DH_C"/>
</dbReference>
<dbReference type="NCBIfam" id="TIGR03026">
    <property type="entry name" value="NDP-sugDHase"/>
    <property type="match status" value="1"/>
</dbReference>
<dbReference type="InterPro" id="IPR017476">
    <property type="entry name" value="UDP-Glc/GDP-Man"/>
</dbReference>
<dbReference type="Pfam" id="PF00984">
    <property type="entry name" value="UDPG_MGDP_dh"/>
    <property type="match status" value="1"/>
</dbReference>